<gene>
    <name evidence="1" type="ORF">PXEA_LOCUS22998</name>
</gene>
<dbReference type="EMBL" id="CAAALY010104217">
    <property type="protein sequence ID" value="VEL29558.1"/>
    <property type="molecule type" value="Genomic_DNA"/>
</dbReference>
<dbReference type="Proteomes" id="UP000784294">
    <property type="component" value="Unassembled WGS sequence"/>
</dbReference>
<comment type="caution">
    <text evidence="1">The sequence shown here is derived from an EMBL/GenBank/DDBJ whole genome shotgun (WGS) entry which is preliminary data.</text>
</comment>
<keyword evidence="2" id="KW-1185">Reference proteome</keyword>
<name>A0A448X6S6_9PLAT</name>
<reference evidence="1" key="1">
    <citation type="submission" date="2018-11" db="EMBL/GenBank/DDBJ databases">
        <authorList>
            <consortium name="Pathogen Informatics"/>
        </authorList>
    </citation>
    <scope>NUCLEOTIDE SEQUENCE</scope>
</reference>
<evidence type="ECO:0000313" key="2">
    <source>
        <dbReference type="Proteomes" id="UP000784294"/>
    </source>
</evidence>
<organism evidence="1 2">
    <name type="scientific">Protopolystoma xenopodis</name>
    <dbReference type="NCBI Taxonomy" id="117903"/>
    <lineage>
        <taxon>Eukaryota</taxon>
        <taxon>Metazoa</taxon>
        <taxon>Spiralia</taxon>
        <taxon>Lophotrochozoa</taxon>
        <taxon>Platyhelminthes</taxon>
        <taxon>Monogenea</taxon>
        <taxon>Polyopisthocotylea</taxon>
        <taxon>Polystomatidea</taxon>
        <taxon>Polystomatidae</taxon>
        <taxon>Protopolystoma</taxon>
    </lineage>
</organism>
<evidence type="ECO:0000313" key="1">
    <source>
        <dbReference type="EMBL" id="VEL29558.1"/>
    </source>
</evidence>
<accession>A0A448X6S6</accession>
<proteinExistence type="predicted"/>
<sequence>MRRHRLMLPRTCSEWDCMFHDPLRGYAKKCGENMMFCSAKVRRTRATVFFYSPLATDGESDFCLHSSSDCLPFCCRLETRPWGRVKVKRMCEEKVAFE</sequence>
<dbReference type="AlphaFoldDB" id="A0A448X6S6"/>
<protein>
    <submittedName>
        <fullName evidence="1">Uncharacterized protein</fullName>
    </submittedName>
</protein>